<proteinExistence type="predicted"/>
<dbReference type="EMBL" id="JAEEGC010000015">
    <property type="protein sequence ID" value="MBV7271984.1"/>
    <property type="molecule type" value="Genomic_DNA"/>
</dbReference>
<gene>
    <name evidence="1" type="ORF">I6U48_03515</name>
</gene>
<organism evidence="1 2">
    <name type="scientific">Clostridium thailandense</name>
    <dbReference type="NCBI Taxonomy" id="2794346"/>
    <lineage>
        <taxon>Bacteria</taxon>
        <taxon>Bacillati</taxon>
        <taxon>Bacillota</taxon>
        <taxon>Clostridia</taxon>
        <taxon>Eubacteriales</taxon>
        <taxon>Clostridiaceae</taxon>
        <taxon>Clostridium</taxon>
    </lineage>
</organism>
<name>A0A949X1A5_9CLOT</name>
<evidence type="ECO:0000313" key="2">
    <source>
        <dbReference type="Proteomes" id="UP000694308"/>
    </source>
</evidence>
<keyword evidence="2" id="KW-1185">Reference proteome</keyword>
<dbReference type="Proteomes" id="UP000694308">
    <property type="component" value="Unassembled WGS sequence"/>
</dbReference>
<comment type="caution">
    <text evidence="1">The sequence shown here is derived from an EMBL/GenBank/DDBJ whole genome shotgun (WGS) entry which is preliminary data.</text>
</comment>
<dbReference type="RefSeq" id="WP_218319021.1">
    <property type="nucleotide sequence ID" value="NZ_JAEEGC010000015.1"/>
</dbReference>
<protein>
    <submittedName>
        <fullName evidence="1">Uncharacterized protein</fullName>
    </submittedName>
</protein>
<sequence length="49" mass="5514">MKLICKCGNVEDIKTDKPIEGYEFKSCDDGTLILICKNCSEVVFISIKK</sequence>
<evidence type="ECO:0000313" key="1">
    <source>
        <dbReference type="EMBL" id="MBV7271984.1"/>
    </source>
</evidence>
<dbReference type="AlphaFoldDB" id="A0A949X1A5"/>
<accession>A0A949X1A5</accession>
<reference evidence="1" key="1">
    <citation type="submission" date="2020-12" db="EMBL/GenBank/DDBJ databases">
        <title>Clostridium thailandense sp. nov., a novel acetogenic bacterium isolated from peat land soil in Thailand.</title>
        <authorList>
            <person name="Chaikitkaew S."/>
            <person name="Birkeland N.K."/>
        </authorList>
    </citation>
    <scope>NUCLEOTIDE SEQUENCE</scope>
    <source>
        <strain evidence="1">PL3</strain>
    </source>
</reference>